<dbReference type="Proteomes" id="UP000452141">
    <property type="component" value="Unassembled WGS sequence"/>
</dbReference>
<dbReference type="PANTHER" id="PTHR38440:SF1">
    <property type="entry name" value="UPF0398 PROTEIN SPR0331"/>
    <property type="match status" value="1"/>
</dbReference>
<dbReference type="SUPFAM" id="SSF102405">
    <property type="entry name" value="MCP/YpsA-like"/>
    <property type="match status" value="1"/>
</dbReference>
<protein>
    <recommendedName>
        <fullName evidence="1">UPF0398 protein FYJ61_02510</fullName>
    </recommendedName>
</protein>
<sequence>MQRLWITGYRSYELGTFGDKDPKITVIKYALKQRLTAMLEEDQLDWVITGGQLGTEQWSAEVAIELREKYNLRVAVMLPYMDFGSRWSENNQAKLNNLKANADFCSATSMVGYSGAGQLREYQHFMFNHTDQALMIYDPEYPGKSKYDYEMVQHYLDQGKSDYQLDLIDYYDLEQAGRDYEESLREW</sequence>
<reference evidence="2 3" key="1">
    <citation type="submission" date="2019-08" db="EMBL/GenBank/DDBJ databases">
        <title>In-depth cultivation of the pig gut microbiome towards novel bacterial diversity and tailored functional studies.</title>
        <authorList>
            <person name="Wylensek D."/>
            <person name="Hitch T.C.A."/>
            <person name="Clavel T."/>
        </authorList>
    </citation>
    <scope>NUCLEOTIDE SEQUENCE [LARGE SCALE GENOMIC DNA]</scope>
    <source>
        <strain evidence="2 3">WCA-470BD-2E</strain>
    </source>
</reference>
<organism evidence="2 3">
    <name type="scientific">Lactobacillus equicursoris</name>
    <dbReference type="NCBI Taxonomy" id="420645"/>
    <lineage>
        <taxon>Bacteria</taxon>
        <taxon>Bacillati</taxon>
        <taxon>Bacillota</taxon>
        <taxon>Bacilli</taxon>
        <taxon>Lactobacillales</taxon>
        <taxon>Lactobacillaceae</taxon>
        <taxon>Lactobacillus</taxon>
    </lineage>
</organism>
<dbReference type="RefSeq" id="WP_154486462.1">
    <property type="nucleotide sequence ID" value="NZ_VUMW01000004.1"/>
</dbReference>
<dbReference type="EMBL" id="VUMW01000004">
    <property type="protein sequence ID" value="MST79372.1"/>
    <property type="molecule type" value="Genomic_DNA"/>
</dbReference>
<dbReference type="Gene3D" id="3.40.50.450">
    <property type="match status" value="1"/>
</dbReference>
<evidence type="ECO:0000313" key="3">
    <source>
        <dbReference type="Proteomes" id="UP000452141"/>
    </source>
</evidence>
<dbReference type="PIRSF" id="PIRSF021290">
    <property type="entry name" value="DUF1273"/>
    <property type="match status" value="1"/>
</dbReference>
<comment type="similarity">
    <text evidence="1">Belongs to the UPF0398 family.</text>
</comment>
<dbReference type="PANTHER" id="PTHR38440">
    <property type="entry name" value="UPF0398 PROTEIN YPSA"/>
    <property type="match status" value="1"/>
</dbReference>
<accession>A0A844FMC1</accession>
<evidence type="ECO:0000313" key="2">
    <source>
        <dbReference type="EMBL" id="MST79372.1"/>
    </source>
</evidence>
<dbReference type="HAMAP" id="MF_01575">
    <property type="entry name" value="UPF0398"/>
    <property type="match status" value="1"/>
</dbReference>
<dbReference type="AlphaFoldDB" id="A0A844FMC1"/>
<name>A0A844FMC1_9LACO</name>
<dbReference type="Pfam" id="PF06908">
    <property type="entry name" value="YpsA"/>
    <property type="match status" value="1"/>
</dbReference>
<evidence type="ECO:0000256" key="1">
    <source>
        <dbReference type="HAMAP-Rule" id="MF_01575"/>
    </source>
</evidence>
<comment type="caution">
    <text evidence="2">The sequence shown here is derived from an EMBL/GenBank/DDBJ whole genome shotgun (WGS) entry which is preliminary data.</text>
</comment>
<dbReference type="InterPro" id="IPR010697">
    <property type="entry name" value="YspA"/>
</dbReference>
<dbReference type="NCBIfam" id="NF010181">
    <property type="entry name" value="PRK13660.1"/>
    <property type="match status" value="1"/>
</dbReference>
<gene>
    <name evidence="2" type="ORF">FYJ61_02510</name>
</gene>
<proteinExistence type="inferred from homology"/>